<accession>A0ABS3M0A5</accession>
<name>A0ABS3M0A5_9PROT</name>
<dbReference type="Proteomes" id="UP000664771">
    <property type="component" value="Unassembled WGS sequence"/>
</dbReference>
<comment type="caution">
    <text evidence="2">The sequence shown here is derived from an EMBL/GenBank/DDBJ whole genome shotgun (WGS) entry which is preliminary data.</text>
</comment>
<evidence type="ECO:0000313" key="3">
    <source>
        <dbReference type="Proteomes" id="UP000664771"/>
    </source>
</evidence>
<proteinExistence type="predicted"/>
<keyword evidence="3" id="KW-1185">Reference proteome</keyword>
<dbReference type="Pfam" id="PF10026">
    <property type="entry name" value="DUF2268"/>
    <property type="match status" value="1"/>
</dbReference>
<protein>
    <recommendedName>
        <fullName evidence="1">DUF2268 domain-containing protein</fullName>
    </recommendedName>
</protein>
<gene>
    <name evidence="2" type="ORF">J2D73_17600</name>
</gene>
<evidence type="ECO:0000313" key="2">
    <source>
        <dbReference type="EMBL" id="MBO1361603.1"/>
    </source>
</evidence>
<feature type="domain" description="DUF2268" evidence="1">
    <location>
        <begin position="25"/>
        <end position="206"/>
    </location>
</feature>
<dbReference type="EMBL" id="JAFVMF010000025">
    <property type="protein sequence ID" value="MBO1361603.1"/>
    <property type="molecule type" value="Genomic_DNA"/>
</dbReference>
<organism evidence="2 3">
    <name type="scientific">Acetobacter sacchari</name>
    <dbReference type="NCBI Taxonomy" id="2661687"/>
    <lineage>
        <taxon>Bacteria</taxon>
        <taxon>Pseudomonadati</taxon>
        <taxon>Pseudomonadota</taxon>
        <taxon>Alphaproteobacteria</taxon>
        <taxon>Acetobacterales</taxon>
        <taxon>Acetobacteraceae</taxon>
        <taxon>Acetobacter</taxon>
    </lineage>
</organism>
<sequence>MKNWTVHWLGASGNLDDYHTIMMDALQSAYTALSHHVQIPEIDVLIQRAVGHTIPELGISGRAYRASLFALSFDPDNPNLANSLLNGALARQIVHEVHHCLRMAGQGYGKTFGEALVSEGLAGRFVQHVLQSQPEPWEAAVPISILQAFMVKKSALSDARYDHARWFFGRGLIPRWFGYTLGYEIVGEWLNTTCADTVDWINVAADVPITAAIKSGLISTD</sequence>
<evidence type="ECO:0000259" key="1">
    <source>
        <dbReference type="Pfam" id="PF10026"/>
    </source>
</evidence>
<reference evidence="2 3" key="1">
    <citation type="submission" date="2021-03" db="EMBL/GenBank/DDBJ databases">
        <title>The complete genome sequence of Acetobacter sacchari TBRC 11175.</title>
        <authorList>
            <person name="Charoenyingcharoen P."/>
            <person name="Yukphan P."/>
        </authorList>
    </citation>
    <scope>NUCLEOTIDE SEQUENCE [LARGE SCALE GENOMIC DNA]</scope>
    <source>
        <strain evidence="2 3">TBRC 11175</strain>
    </source>
</reference>
<dbReference type="InterPro" id="IPR018728">
    <property type="entry name" value="DUF2268"/>
</dbReference>
<dbReference type="RefSeq" id="WP_207883477.1">
    <property type="nucleotide sequence ID" value="NZ_JAFVMF010000025.1"/>
</dbReference>